<evidence type="ECO:0000259" key="2">
    <source>
        <dbReference type="PROSITE" id="PS50943"/>
    </source>
</evidence>
<dbReference type="EMBL" id="BK015029">
    <property type="protein sequence ID" value="DAD87825.1"/>
    <property type="molecule type" value="Genomic_DNA"/>
</dbReference>
<evidence type="ECO:0000313" key="3">
    <source>
        <dbReference type="EMBL" id="DAD87825.1"/>
    </source>
</evidence>
<dbReference type="SMART" id="SM00530">
    <property type="entry name" value="HTH_XRE"/>
    <property type="match status" value="1"/>
</dbReference>
<dbReference type="PROSITE" id="PS50943">
    <property type="entry name" value="HTH_CROC1"/>
    <property type="match status" value="1"/>
</dbReference>
<organism evidence="3">
    <name type="scientific">Siphoviridae sp. ct43U4</name>
    <dbReference type="NCBI Taxonomy" id="2826285"/>
    <lineage>
        <taxon>Viruses</taxon>
        <taxon>Duplodnaviria</taxon>
        <taxon>Heunggongvirae</taxon>
        <taxon>Uroviricota</taxon>
        <taxon>Caudoviricetes</taxon>
    </lineage>
</organism>
<dbReference type="SUPFAM" id="SSF47413">
    <property type="entry name" value="lambda repressor-like DNA-binding domains"/>
    <property type="match status" value="1"/>
</dbReference>
<dbReference type="PANTHER" id="PTHR46558:SF4">
    <property type="entry name" value="DNA-BIDING PHAGE PROTEIN"/>
    <property type="match status" value="1"/>
</dbReference>
<dbReference type="InterPro" id="IPR010982">
    <property type="entry name" value="Lambda_DNA-bd_dom_sf"/>
</dbReference>
<sequence length="122" mass="14825">MEDWKKTISDVRKEKSWTQTELARKMRVSTNSIRKWEKGYGEPSMNSRRKLKEVLNEDRDEEIMRFIHTLMDNIPWSKFNDERMHIWDMKTRKDCGTLKEYIGERMKALFGVTVEYGEEKKE</sequence>
<dbReference type="Gene3D" id="1.10.260.40">
    <property type="entry name" value="lambda repressor-like DNA-binding domains"/>
    <property type="match status" value="1"/>
</dbReference>
<reference evidence="3" key="1">
    <citation type="journal article" date="2021" name="Proc. Natl. Acad. Sci. U.S.A.">
        <title>A Catalog of Tens of Thousands of Viruses from Human Metagenomes Reveals Hidden Associations with Chronic Diseases.</title>
        <authorList>
            <person name="Tisza M.J."/>
            <person name="Buck C.B."/>
        </authorList>
    </citation>
    <scope>NUCLEOTIDE SEQUENCE</scope>
    <source>
        <strain evidence="3">Ct43U4</strain>
    </source>
</reference>
<dbReference type="Pfam" id="PF01381">
    <property type="entry name" value="HTH_3"/>
    <property type="match status" value="1"/>
</dbReference>
<feature type="domain" description="HTH cro/C1-type" evidence="2">
    <location>
        <begin position="8"/>
        <end position="63"/>
    </location>
</feature>
<dbReference type="CDD" id="cd00093">
    <property type="entry name" value="HTH_XRE"/>
    <property type="match status" value="1"/>
</dbReference>
<accession>A0A8S5MZP3</accession>
<protein>
    <submittedName>
        <fullName evidence="3">Helix-turn-helix domain protein</fullName>
    </submittedName>
</protein>
<dbReference type="PANTHER" id="PTHR46558">
    <property type="entry name" value="TRACRIPTIONAL REGULATORY PROTEIN-RELATED-RELATED"/>
    <property type="match status" value="1"/>
</dbReference>
<dbReference type="GO" id="GO:0003677">
    <property type="term" value="F:DNA binding"/>
    <property type="evidence" value="ECO:0007669"/>
    <property type="project" value="UniProtKB-KW"/>
</dbReference>
<proteinExistence type="predicted"/>
<name>A0A8S5MZP3_9CAUD</name>
<keyword evidence="1" id="KW-0238">DNA-binding</keyword>
<dbReference type="InterPro" id="IPR001387">
    <property type="entry name" value="Cro/C1-type_HTH"/>
</dbReference>
<evidence type="ECO:0000256" key="1">
    <source>
        <dbReference type="ARBA" id="ARBA00023125"/>
    </source>
</evidence>